<proteinExistence type="predicted"/>
<comment type="caution">
    <text evidence="1">The sequence shown here is derived from an EMBL/GenBank/DDBJ whole genome shotgun (WGS) entry which is preliminary data.</text>
</comment>
<evidence type="ECO:0000313" key="1">
    <source>
        <dbReference type="EMBL" id="KAF4333638.1"/>
    </source>
</evidence>
<dbReference type="OrthoDB" id="5105683at2759"/>
<gene>
    <name evidence="1" type="ORF">FBEOM_12538</name>
</gene>
<name>A0A9P5A8N5_9HYPO</name>
<organism evidence="1 2">
    <name type="scientific">Fusarium beomiforme</name>
    <dbReference type="NCBI Taxonomy" id="44412"/>
    <lineage>
        <taxon>Eukaryota</taxon>
        <taxon>Fungi</taxon>
        <taxon>Dikarya</taxon>
        <taxon>Ascomycota</taxon>
        <taxon>Pezizomycotina</taxon>
        <taxon>Sordariomycetes</taxon>
        <taxon>Hypocreomycetidae</taxon>
        <taxon>Hypocreales</taxon>
        <taxon>Nectriaceae</taxon>
        <taxon>Fusarium</taxon>
        <taxon>Fusarium burgessii species complex</taxon>
    </lineage>
</organism>
<dbReference type="Proteomes" id="UP000730481">
    <property type="component" value="Unassembled WGS sequence"/>
</dbReference>
<dbReference type="EMBL" id="PVQB02000802">
    <property type="protein sequence ID" value="KAF4333638.1"/>
    <property type="molecule type" value="Genomic_DNA"/>
</dbReference>
<evidence type="ECO:0000313" key="2">
    <source>
        <dbReference type="Proteomes" id="UP000730481"/>
    </source>
</evidence>
<keyword evidence="2" id="KW-1185">Reference proteome</keyword>
<reference evidence="1" key="1">
    <citation type="journal article" date="2017" name="Mycologia">
        <title>Fusarium algeriense, sp. nov., a novel toxigenic crown rot pathogen of durum wheat from Algeria is nested in the Fusarium burgessii species complex.</title>
        <authorList>
            <person name="Laraba I."/>
            <person name="Keddad A."/>
            <person name="Boureghda H."/>
            <person name="Abdallah N."/>
            <person name="Vaughan M.M."/>
            <person name="Proctor R.H."/>
            <person name="Busman M."/>
            <person name="O'Donnell K."/>
        </authorList>
    </citation>
    <scope>NUCLEOTIDE SEQUENCE</scope>
    <source>
        <strain evidence="1">NRRL 25174</strain>
    </source>
</reference>
<accession>A0A9P5A8N5</accession>
<reference evidence="1" key="2">
    <citation type="submission" date="2020-02" db="EMBL/GenBank/DDBJ databases">
        <title>Identification and distribution of gene clusters putatively required for synthesis of sphingolipid metabolism inhibitors in phylogenetically diverse species of the filamentous fungus Fusarium.</title>
        <authorList>
            <person name="Kim H.-S."/>
            <person name="Busman M."/>
            <person name="Brown D.W."/>
            <person name="Divon H."/>
            <person name="Uhlig S."/>
            <person name="Proctor R.H."/>
        </authorList>
    </citation>
    <scope>NUCLEOTIDE SEQUENCE</scope>
    <source>
        <strain evidence="1">NRRL 25174</strain>
    </source>
</reference>
<dbReference type="AlphaFoldDB" id="A0A9P5A8N5"/>
<protein>
    <submittedName>
        <fullName evidence="1">Uncharacterized protein</fullName>
    </submittedName>
</protein>
<sequence length="477" mass="54707">MQSDTNHQSEMNDYVTEDEISDLLNRRKRVRTALWIYASISFNQLPSGTNFWMNLPTQLQFFHEVLRTKFQDRREVLDSELGSTLDTELNKRKTARRHMFSCLRELGPGDRLESIRSLLKVNDSQQLNNSLSLEDGFLMSRLADDYASCEVRNILCPSDPVESKATARIFFGKLIDMANTPPIRCGSMFSFPSGKTPSHANFVEHLMVFQWRIRGLSDPSTCAACLKRSARFLDLAESFGEAAVFFGAEWDTEIILPDFIVRTCDSQYYQWKQLLLSNSVWLKNSCSKLNGLLQALRQIRDPESEALRVGSFQRLLRRKLRDAFGPDILEPRQPSCEGNHIAVLLWGLVKTGVFTFLQHSSQEQLDLVESLFLETTVIAERLREGCYIVANALPVSQRFGRVLEKVQSEFMFHYWQKLISQPTADSDIKMATMERLISKVMSALHDWFMLINLETLEDLSPPIDLLEALRHLAEDGT</sequence>